<evidence type="ECO:0000256" key="1">
    <source>
        <dbReference type="ARBA" id="ARBA00006474"/>
    </source>
</evidence>
<dbReference type="InterPro" id="IPR041027">
    <property type="entry name" value="FtsK_alpha"/>
</dbReference>
<name>Q67MY6_SYMTH</name>
<feature type="compositionally biased region" description="Pro residues" evidence="6">
    <location>
        <begin position="162"/>
        <end position="177"/>
    </location>
</feature>
<organism evidence="8 9">
    <name type="scientific">Symbiobacterium thermophilum (strain DSM 24528 / JCM 14929 / IAM 14863 / T)</name>
    <dbReference type="NCBI Taxonomy" id="292459"/>
    <lineage>
        <taxon>Bacteria</taxon>
        <taxon>Bacillati</taxon>
        <taxon>Bacillota</taxon>
        <taxon>Clostridia</taxon>
        <taxon>Eubacteriales</taxon>
        <taxon>Symbiobacteriaceae</taxon>
        <taxon>Symbiobacterium</taxon>
    </lineage>
</organism>
<dbReference type="CDD" id="cd01127">
    <property type="entry name" value="TrwB_TraG_TraD_VirD4"/>
    <property type="match status" value="1"/>
</dbReference>
<feature type="compositionally biased region" description="Pro residues" evidence="6">
    <location>
        <begin position="381"/>
        <end position="391"/>
    </location>
</feature>
<feature type="region of interest" description="Disordered" evidence="6">
    <location>
        <begin position="85"/>
        <end position="183"/>
    </location>
</feature>
<proteinExistence type="inferred from homology"/>
<sequence>MGWETRPEGGATRAPLSGWRLGGSGLSRRNRSQQTGPRAAAIVGLGLGVWLALWWTGRADFWTTAAAAAGTALLLLLNHMAGQRGPAAAAPGRADAEEPHGPSEDAAGRRLRTPNAVRPEYNTLPDSWPSKTSRVPAAAPSPARRRPVPAADQEHTHASAPGPVPSRVPPPLPPPLFGNPESRPILAGMEHTVRQRPRIAGPEDETAEAASPSMGAVPSSPGAESGEEAPPTAGTFASGVPVGPSGILAADPGGNAAGASPELVAGAPPEVAAAALPEAPAPDLPQPLRLPGLTEAERAALGLAEAGSGPDPVPGSTAGSAPGPAIGSPAGPVSGPGFGPATVPAPGPAFESTAKSAQRPAFGPAPGPALGSASVSDPEPVIRPAPAPAPGPAFGSTAESAQRPAFGPAPGRAPGPAFGPDTEPAPGSNAGSGPGLASGPTAGSALGPAPGPAPGLEPAPGPAPGPASGLAPGLVAGSAPGRGVGSAAGPSSEPAAEPAPGPGAESVPGPAPEPASTHAPVSTADTDPDARDRQAPAGWAEYHLPSLDLLPLPESERGLSEDEILERASLLERTLASFGVEATVVDFSFGPAVTRYELQPGPGVRVNKFTALADDIALALAATDVRVEAPIPGKSAVGIEVPNKERLAVPLREVLQSPEFLASTSKLTVALGKDNAGNPVVGDLARMPHLLIAGATGSGKSVCMNTLICSLLYKARPDEVKMLMIDPKMVELSMYNGIPHLMAPVVTDPRRAAGFLKGAVKEMESRYELFAALGVRNITQYNQLVRDNPGPDPDHPRRPLPYIVIFIDELADLMMVAPADVEDAICRLAQMARACGIHLVIATQSPRVDVITGLIKANIPSRIAFAVSSQVDSRVILDAAGAERLLGRGDMLYHPAGLPKPIRAQGAYISEASVEKLVQFVKAQGRPEYTAQEVPLENGGRRGRNGTYGPQAAQEAAAPQSAVDEALPEAARIIIEHGHASVSLLQRRLRCNYTKAVRLIDQLEEMGFIGPHQGSKPREVLATMAKWHEVFGDRAGGPRPPAE</sequence>
<feature type="domain" description="FtsK" evidence="7">
    <location>
        <begin position="677"/>
        <end position="874"/>
    </location>
</feature>
<dbReference type="SMART" id="SM00382">
    <property type="entry name" value="AAA"/>
    <property type="match status" value="1"/>
</dbReference>
<dbReference type="GO" id="GO:0005524">
    <property type="term" value="F:ATP binding"/>
    <property type="evidence" value="ECO:0007669"/>
    <property type="project" value="UniProtKB-UniRule"/>
</dbReference>
<dbReference type="InterPro" id="IPR036390">
    <property type="entry name" value="WH_DNA-bd_sf"/>
</dbReference>
<feature type="region of interest" description="Disordered" evidence="6">
    <location>
        <begin position="1"/>
        <end position="36"/>
    </location>
</feature>
<dbReference type="EMBL" id="AP006840">
    <property type="protein sequence ID" value="BAD40957.1"/>
    <property type="molecule type" value="Genomic_DNA"/>
</dbReference>
<dbReference type="SMART" id="SM00843">
    <property type="entry name" value="Ftsk_gamma"/>
    <property type="match status" value="1"/>
</dbReference>
<dbReference type="Gene3D" id="3.30.980.40">
    <property type="match status" value="1"/>
</dbReference>
<dbReference type="Pfam" id="PF17854">
    <property type="entry name" value="FtsK_alpha"/>
    <property type="match status" value="1"/>
</dbReference>
<evidence type="ECO:0000256" key="6">
    <source>
        <dbReference type="SAM" id="MobiDB-lite"/>
    </source>
</evidence>
<feature type="compositionally biased region" description="Low complexity" evidence="6">
    <location>
        <begin position="487"/>
        <end position="508"/>
    </location>
</feature>
<keyword evidence="4" id="KW-0238">DNA-binding</keyword>
<dbReference type="GO" id="GO:0016020">
    <property type="term" value="C:membrane"/>
    <property type="evidence" value="ECO:0007669"/>
    <property type="project" value="UniProtKB-SubCell"/>
</dbReference>
<dbReference type="SUPFAM" id="SSF52540">
    <property type="entry name" value="P-loop containing nucleoside triphosphate hydrolases"/>
    <property type="match status" value="1"/>
</dbReference>
<evidence type="ECO:0000256" key="5">
    <source>
        <dbReference type="PROSITE-ProRule" id="PRU00289"/>
    </source>
</evidence>
<gene>
    <name evidence="8" type="primary">spoIIIE</name>
    <name evidence="8" type="ordered locus">STH1972</name>
</gene>
<dbReference type="STRING" id="292459.STH1972"/>
<dbReference type="Pfam" id="PF01580">
    <property type="entry name" value="FtsK_SpoIIIE"/>
    <property type="match status" value="1"/>
</dbReference>
<feature type="compositionally biased region" description="Low complexity" evidence="6">
    <location>
        <begin position="466"/>
        <end position="479"/>
    </location>
</feature>
<feature type="compositionally biased region" description="Low complexity" evidence="6">
    <location>
        <begin position="314"/>
        <end position="341"/>
    </location>
</feature>
<dbReference type="AlphaFoldDB" id="Q67MY6"/>
<feature type="compositionally biased region" description="Low complexity" evidence="6">
    <location>
        <begin position="950"/>
        <end position="962"/>
    </location>
</feature>
<feature type="region of interest" description="Disordered" evidence="6">
    <location>
        <begin position="195"/>
        <end position="240"/>
    </location>
</feature>
<evidence type="ECO:0000256" key="2">
    <source>
        <dbReference type="ARBA" id="ARBA00022741"/>
    </source>
</evidence>
<feature type="region of interest" description="Disordered" evidence="6">
    <location>
        <begin position="931"/>
        <end position="962"/>
    </location>
</feature>
<feature type="region of interest" description="Disordered" evidence="6">
    <location>
        <begin position="296"/>
        <end position="534"/>
    </location>
</feature>
<keyword evidence="3 5" id="KW-0067">ATP-binding</keyword>
<dbReference type="Proteomes" id="UP000000417">
    <property type="component" value="Chromosome"/>
</dbReference>
<dbReference type="GO" id="GO:0003677">
    <property type="term" value="F:DNA binding"/>
    <property type="evidence" value="ECO:0007669"/>
    <property type="project" value="UniProtKB-KW"/>
</dbReference>
<feature type="compositionally biased region" description="Low complexity" evidence="6">
    <location>
        <begin position="360"/>
        <end position="376"/>
    </location>
</feature>
<feature type="compositionally biased region" description="Low complexity" evidence="6">
    <location>
        <begin position="437"/>
        <end position="448"/>
    </location>
</feature>
<dbReference type="InterPro" id="IPR027417">
    <property type="entry name" value="P-loop_NTPase"/>
</dbReference>
<dbReference type="InterPro" id="IPR002543">
    <property type="entry name" value="FtsK_dom"/>
</dbReference>
<keyword evidence="2 5" id="KW-0547">Nucleotide-binding</keyword>
<evidence type="ECO:0000313" key="8">
    <source>
        <dbReference type="EMBL" id="BAD40957.1"/>
    </source>
</evidence>
<dbReference type="PANTHER" id="PTHR22683:SF41">
    <property type="entry name" value="DNA TRANSLOCASE FTSK"/>
    <property type="match status" value="1"/>
</dbReference>
<feature type="compositionally biased region" description="Pro residues" evidence="6">
    <location>
        <begin position="449"/>
        <end position="465"/>
    </location>
</feature>
<dbReference type="InterPro" id="IPR050206">
    <property type="entry name" value="FtsK/SpoIIIE/SftA"/>
</dbReference>
<dbReference type="PANTHER" id="PTHR22683">
    <property type="entry name" value="SPORULATION PROTEIN RELATED"/>
    <property type="match status" value="1"/>
</dbReference>
<dbReference type="InterPro" id="IPR003593">
    <property type="entry name" value="AAA+_ATPase"/>
</dbReference>
<dbReference type="PROSITE" id="PS50901">
    <property type="entry name" value="FTSK"/>
    <property type="match status" value="1"/>
</dbReference>
<protein>
    <submittedName>
        <fullName evidence="8">Stage III sporulation protein E</fullName>
    </submittedName>
</protein>
<dbReference type="eggNOG" id="COG1674">
    <property type="taxonomic scope" value="Bacteria"/>
</dbReference>
<feature type="compositionally biased region" description="Basic and acidic residues" evidence="6">
    <location>
        <begin position="94"/>
        <end position="108"/>
    </location>
</feature>
<dbReference type="HOGENOM" id="CLU_292198_0_0_9"/>
<comment type="similarity">
    <text evidence="1">Belongs to the FtsK/SpoIIIE/SftA family.</text>
</comment>
<evidence type="ECO:0000256" key="4">
    <source>
        <dbReference type="ARBA" id="ARBA00023125"/>
    </source>
</evidence>
<evidence type="ECO:0000313" key="9">
    <source>
        <dbReference type="Proteomes" id="UP000000417"/>
    </source>
</evidence>
<dbReference type="Gene3D" id="1.10.10.10">
    <property type="entry name" value="Winged helix-like DNA-binding domain superfamily/Winged helix DNA-binding domain"/>
    <property type="match status" value="1"/>
</dbReference>
<reference evidence="8 9" key="1">
    <citation type="journal article" date="2004" name="Nucleic Acids Res.">
        <title>Genome sequence of Symbiobacterium thermophilum, an uncultivable bacterium that depends on microbial commensalism.</title>
        <authorList>
            <person name="Ueda K."/>
            <person name="Yamashita A."/>
            <person name="Ishikawa J."/>
            <person name="Shimada M."/>
            <person name="Watsuji T."/>
            <person name="Morimura K."/>
            <person name="Ikeda H."/>
            <person name="Hattori M."/>
            <person name="Beppu T."/>
        </authorList>
    </citation>
    <scope>NUCLEOTIDE SEQUENCE [LARGE SCALE GENOMIC DNA]</scope>
    <source>
        <strain evidence="9">T / IAM 14863</strain>
    </source>
</reference>
<evidence type="ECO:0000256" key="3">
    <source>
        <dbReference type="ARBA" id="ARBA00022840"/>
    </source>
</evidence>
<dbReference type="KEGG" id="sth:STH1972"/>
<feature type="compositionally biased region" description="Low complexity" evidence="6">
    <location>
        <begin position="403"/>
        <end position="429"/>
    </location>
</feature>
<dbReference type="InterPro" id="IPR036388">
    <property type="entry name" value="WH-like_DNA-bd_sf"/>
</dbReference>
<accession>Q67MY6</accession>
<evidence type="ECO:0000259" key="7">
    <source>
        <dbReference type="PROSITE" id="PS50901"/>
    </source>
</evidence>
<dbReference type="SUPFAM" id="SSF46785">
    <property type="entry name" value="Winged helix' DNA-binding domain"/>
    <property type="match status" value="1"/>
</dbReference>
<feature type="binding site" evidence="5">
    <location>
        <begin position="694"/>
        <end position="701"/>
    </location>
    <ligand>
        <name>ATP</name>
        <dbReference type="ChEBI" id="CHEBI:30616"/>
    </ligand>
</feature>
<keyword evidence="9" id="KW-1185">Reference proteome</keyword>
<dbReference type="InterPro" id="IPR018541">
    <property type="entry name" value="Ftsk_gamma"/>
</dbReference>
<dbReference type="Gene3D" id="3.40.50.300">
    <property type="entry name" value="P-loop containing nucleotide triphosphate hydrolases"/>
    <property type="match status" value="1"/>
</dbReference>
<dbReference type="Pfam" id="PF09397">
    <property type="entry name" value="FtsK_gamma"/>
    <property type="match status" value="1"/>
</dbReference>
<feature type="compositionally biased region" description="Low complexity" evidence="6">
    <location>
        <begin position="133"/>
        <end position="142"/>
    </location>
</feature>